<proteinExistence type="predicted"/>
<dbReference type="AlphaFoldDB" id="W9RFJ6"/>
<name>W9RFJ6_9ROSA</name>
<gene>
    <name evidence="1" type="ORF">L484_002859</name>
</gene>
<keyword evidence="2" id="KW-1185">Reference proteome</keyword>
<sequence>MDSGLTCRHKLNPKSRIAFCFGLFSGAKLGPKYATCASKLESTQPIAFAKTSKLQPFTS</sequence>
<dbReference type="Proteomes" id="UP000030645">
    <property type="component" value="Unassembled WGS sequence"/>
</dbReference>
<protein>
    <submittedName>
        <fullName evidence="1">Uncharacterized protein</fullName>
    </submittedName>
</protein>
<evidence type="ECO:0000313" key="1">
    <source>
        <dbReference type="EMBL" id="EXB69301.1"/>
    </source>
</evidence>
<dbReference type="EMBL" id="KE344583">
    <property type="protein sequence ID" value="EXB69301.1"/>
    <property type="molecule type" value="Genomic_DNA"/>
</dbReference>
<organism evidence="1 2">
    <name type="scientific">Morus notabilis</name>
    <dbReference type="NCBI Taxonomy" id="981085"/>
    <lineage>
        <taxon>Eukaryota</taxon>
        <taxon>Viridiplantae</taxon>
        <taxon>Streptophyta</taxon>
        <taxon>Embryophyta</taxon>
        <taxon>Tracheophyta</taxon>
        <taxon>Spermatophyta</taxon>
        <taxon>Magnoliopsida</taxon>
        <taxon>eudicotyledons</taxon>
        <taxon>Gunneridae</taxon>
        <taxon>Pentapetalae</taxon>
        <taxon>rosids</taxon>
        <taxon>fabids</taxon>
        <taxon>Rosales</taxon>
        <taxon>Moraceae</taxon>
        <taxon>Moreae</taxon>
        <taxon>Morus</taxon>
    </lineage>
</organism>
<evidence type="ECO:0000313" key="2">
    <source>
        <dbReference type="Proteomes" id="UP000030645"/>
    </source>
</evidence>
<reference evidence="2" key="1">
    <citation type="submission" date="2013-01" db="EMBL/GenBank/DDBJ databases">
        <title>Draft Genome Sequence of a Mulberry Tree, Morus notabilis C.K. Schneid.</title>
        <authorList>
            <person name="He N."/>
            <person name="Zhao S."/>
        </authorList>
    </citation>
    <scope>NUCLEOTIDE SEQUENCE</scope>
</reference>
<accession>W9RFJ6</accession>